<keyword evidence="1" id="KW-0812">Transmembrane</keyword>
<sequence>MSQQLTAQSPLSAVFLLHIALEIPLAIQGLWAPQGLPFLELNNTTLVFVKLYAALSLATCIACLLVHSLPEFLPGKRALAIALCVHHSIVSTVLFQAPRFIPHSFGQLAEGYKFTPEILWGGLHGVLSLGMVAWWQGTVAYAAMARKMQ</sequence>
<dbReference type="RefSeq" id="XP_009549681.1">
    <property type="nucleotide sequence ID" value="XM_009551386.1"/>
</dbReference>
<proteinExistence type="predicted"/>
<dbReference type="eggNOG" id="ENOG502SSN3">
    <property type="taxonomic scope" value="Eukaryota"/>
</dbReference>
<gene>
    <name evidence="2" type="ORF">HETIRDRAFT_67367</name>
</gene>
<protein>
    <submittedName>
        <fullName evidence="2">Uncharacterized protein</fullName>
    </submittedName>
</protein>
<dbReference type="HOGENOM" id="CLU_144328_0_0_1"/>
<dbReference type="STRING" id="747525.W4JY21"/>
<dbReference type="InParanoid" id="W4JY21"/>
<feature type="transmembrane region" description="Helical" evidence="1">
    <location>
        <begin position="118"/>
        <end position="143"/>
    </location>
</feature>
<keyword evidence="1" id="KW-1133">Transmembrane helix</keyword>
<keyword evidence="1" id="KW-0472">Membrane</keyword>
<feature type="transmembrane region" description="Helical" evidence="1">
    <location>
        <begin position="44"/>
        <end position="66"/>
    </location>
</feature>
<reference evidence="2 3" key="1">
    <citation type="journal article" date="2012" name="New Phytol.">
        <title>Insight into trade-off between wood decay and parasitism from the genome of a fungal forest pathogen.</title>
        <authorList>
            <person name="Olson A."/>
            <person name="Aerts A."/>
            <person name="Asiegbu F."/>
            <person name="Belbahri L."/>
            <person name="Bouzid O."/>
            <person name="Broberg A."/>
            <person name="Canback B."/>
            <person name="Coutinho P.M."/>
            <person name="Cullen D."/>
            <person name="Dalman K."/>
            <person name="Deflorio G."/>
            <person name="van Diepen L.T."/>
            <person name="Dunand C."/>
            <person name="Duplessis S."/>
            <person name="Durling M."/>
            <person name="Gonthier P."/>
            <person name="Grimwood J."/>
            <person name="Fossdal C.G."/>
            <person name="Hansson D."/>
            <person name="Henrissat B."/>
            <person name="Hietala A."/>
            <person name="Himmelstrand K."/>
            <person name="Hoffmeister D."/>
            <person name="Hogberg N."/>
            <person name="James T.Y."/>
            <person name="Karlsson M."/>
            <person name="Kohler A."/>
            <person name="Kues U."/>
            <person name="Lee Y.H."/>
            <person name="Lin Y.C."/>
            <person name="Lind M."/>
            <person name="Lindquist E."/>
            <person name="Lombard V."/>
            <person name="Lucas S."/>
            <person name="Lunden K."/>
            <person name="Morin E."/>
            <person name="Murat C."/>
            <person name="Park J."/>
            <person name="Raffaello T."/>
            <person name="Rouze P."/>
            <person name="Salamov A."/>
            <person name="Schmutz J."/>
            <person name="Solheim H."/>
            <person name="Stahlberg J."/>
            <person name="Velez H."/>
            <person name="de Vries R.P."/>
            <person name="Wiebenga A."/>
            <person name="Woodward S."/>
            <person name="Yakovlev I."/>
            <person name="Garbelotto M."/>
            <person name="Martin F."/>
            <person name="Grigoriev I.V."/>
            <person name="Stenlid J."/>
        </authorList>
    </citation>
    <scope>NUCLEOTIDE SEQUENCE [LARGE SCALE GENOMIC DNA]</scope>
    <source>
        <strain evidence="2 3">TC 32-1</strain>
    </source>
</reference>
<feature type="transmembrane region" description="Helical" evidence="1">
    <location>
        <begin position="78"/>
        <end position="98"/>
    </location>
</feature>
<evidence type="ECO:0000313" key="3">
    <source>
        <dbReference type="Proteomes" id="UP000030671"/>
    </source>
</evidence>
<name>W4JY21_HETIT</name>
<dbReference type="EMBL" id="KI925462">
    <property type="protein sequence ID" value="ETW77995.1"/>
    <property type="molecule type" value="Genomic_DNA"/>
</dbReference>
<evidence type="ECO:0000313" key="2">
    <source>
        <dbReference type="EMBL" id="ETW77995.1"/>
    </source>
</evidence>
<dbReference type="KEGG" id="hir:HETIRDRAFT_67367"/>
<accession>W4JY21</accession>
<keyword evidence="3" id="KW-1185">Reference proteome</keyword>
<dbReference type="OrthoDB" id="2550823at2759"/>
<organism evidence="2 3">
    <name type="scientific">Heterobasidion irregulare (strain TC 32-1)</name>
    <dbReference type="NCBI Taxonomy" id="747525"/>
    <lineage>
        <taxon>Eukaryota</taxon>
        <taxon>Fungi</taxon>
        <taxon>Dikarya</taxon>
        <taxon>Basidiomycota</taxon>
        <taxon>Agaricomycotina</taxon>
        <taxon>Agaricomycetes</taxon>
        <taxon>Russulales</taxon>
        <taxon>Bondarzewiaceae</taxon>
        <taxon>Heterobasidion</taxon>
        <taxon>Heterobasidion annosum species complex</taxon>
    </lineage>
</organism>
<evidence type="ECO:0000256" key="1">
    <source>
        <dbReference type="SAM" id="Phobius"/>
    </source>
</evidence>
<dbReference type="Proteomes" id="UP000030671">
    <property type="component" value="Unassembled WGS sequence"/>
</dbReference>
<dbReference type="AlphaFoldDB" id="W4JY21"/>
<dbReference type="GeneID" id="20678807"/>
<feature type="transmembrane region" description="Helical" evidence="1">
    <location>
        <begin position="12"/>
        <end position="32"/>
    </location>
</feature>